<keyword evidence="1" id="KW-0479">Metal-binding</keyword>
<dbReference type="CDD" id="cd00143">
    <property type="entry name" value="PP2Cc"/>
    <property type="match status" value="1"/>
</dbReference>
<keyword evidence="2 4" id="KW-0378">Hydrolase</keyword>
<evidence type="ECO:0000256" key="2">
    <source>
        <dbReference type="ARBA" id="ARBA00022801"/>
    </source>
</evidence>
<dbReference type="InterPro" id="IPR001932">
    <property type="entry name" value="PPM-type_phosphatase-like_dom"/>
</dbReference>
<dbReference type="SMART" id="SM00332">
    <property type="entry name" value="PP2Cc"/>
    <property type="match status" value="1"/>
</dbReference>
<reference evidence="6 7" key="1">
    <citation type="journal article" date="2019" name="PLoS Negl. Trop. Dis.">
        <title>Whole genome sequencing of Entamoeba nuttalli reveals mammalian host-related molecular signatures and a novel octapeptide-repeat surface protein.</title>
        <authorList>
            <person name="Tanaka M."/>
            <person name="Makiuchi T."/>
            <person name="Komiyama T."/>
            <person name="Shiina T."/>
            <person name="Osaki K."/>
            <person name="Tachibana H."/>
        </authorList>
    </citation>
    <scope>NUCLEOTIDE SEQUENCE [LARGE SCALE GENOMIC DNA]</scope>
    <source>
        <strain evidence="6 7">P19-061405</strain>
    </source>
</reference>
<evidence type="ECO:0000313" key="6">
    <source>
        <dbReference type="EMBL" id="GAB1228142.1"/>
    </source>
</evidence>
<feature type="domain" description="PPM-type phosphatase" evidence="5">
    <location>
        <begin position="355"/>
        <end position="605"/>
    </location>
</feature>
<dbReference type="SUPFAM" id="SSF81606">
    <property type="entry name" value="PP2C-like"/>
    <property type="match status" value="1"/>
</dbReference>
<proteinExistence type="inferred from homology"/>
<dbReference type="PROSITE" id="PS01032">
    <property type="entry name" value="PPM_1"/>
    <property type="match status" value="1"/>
</dbReference>
<keyword evidence="7" id="KW-1185">Reference proteome</keyword>
<comment type="caution">
    <text evidence="6">The sequence shown here is derived from an EMBL/GenBank/DDBJ whole genome shotgun (WGS) entry which is preliminary data.</text>
</comment>
<evidence type="ECO:0000313" key="7">
    <source>
        <dbReference type="Proteomes" id="UP001628156"/>
    </source>
</evidence>
<dbReference type="EMBL" id="BAAFRS010000378">
    <property type="protein sequence ID" value="GAB1228142.1"/>
    <property type="molecule type" value="Genomic_DNA"/>
</dbReference>
<dbReference type="InterPro" id="IPR015655">
    <property type="entry name" value="PP2C"/>
</dbReference>
<evidence type="ECO:0000256" key="4">
    <source>
        <dbReference type="RuleBase" id="RU003465"/>
    </source>
</evidence>
<gene>
    <name evidence="6" type="ORF">ENUP19_0378G0022</name>
</gene>
<dbReference type="Gene3D" id="3.60.40.10">
    <property type="entry name" value="PPM-type phosphatase domain"/>
    <property type="match status" value="1"/>
</dbReference>
<evidence type="ECO:0000259" key="5">
    <source>
        <dbReference type="PROSITE" id="PS51746"/>
    </source>
</evidence>
<organism evidence="6 7">
    <name type="scientific">Entamoeba nuttalli</name>
    <dbReference type="NCBI Taxonomy" id="412467"/>
    <lineage>
        <taxon>Eukaryota</taxon>
        <taxon>Amoebozoa</taxon>
        <taxon>Evosea</taxon>
        <taxon>Archamoebae</taxon>
        <taxon>Mastigamoebida</taxon>
        <taxon>Entamoebidae</taxon>
        <taxon>Entamoeba</taxon>
    </lineage>
</organism>
<keyword evidence="3 4" id="KW-0904">Protein phosphatase</keyword>
<dbReference type="PANTHER" id="PTHR47992">
    <property type="entry name" value="PROTEIN PHOSPHATASE"/>
    <property type="match status" value="1"/>
</dbReference>
<sequence length="608" mass="69185">MKAPNKELHIYITGPSHHGIHQFFQAFDFVGKGEKEVKLNTIDFRRHVVSHCIQGIIRLVDIVEDVKEDNESIPFDITPLIKVLESSKMMQRLHTSIDIKMDPAWKELMTLIQDIWFNPIIQKYNCPPYHEDIHFLSYLIPHLSKFLSVEYIPTINDLYYCPPISPIQMSQFTHNDVNIYLSTWNPPPTLDMNQIQLGNPSIIIIPVLLDNYCFVEPEGNCLLRVISTLKRITTTTDHPFESKGMYIFLIKKHFDELIKRYPLKNCFPEYDGSISEINFIKQQFKFSKPFMTGEVGIIVSNIPDPNSLLKIPRAIYPVIEKEAKLKNEKINVNEEKESFKVFNYQFKESKKVKCITGMISLQGKRPTNEDTEIVKDKIKKDKIKFGLYAVFDGHGGSGTSQAAISVVEEELMKSELMKKKMYEEMMNEIFSKSDKILCNTVYDNSGCTAAVVLVIGRFLICANVGDSEVLVISEGKQYEVLSVQHKAKLPDEKKRITSLGVPVYGGRVYGSLAVSRSLGDKQYKGGRGAVISTPHVKVYEMTKKDKAFVISCDGIYETLNYDDVVDWVITGIKLNKAPTIIAENIAIDALEKGSKDNVSVIVSLLKWK</sequence>
<name>A0ABQ0DZH1_9EUKA</name>
<dbReference type="InterPro" id="IPR036457">
    <property type="entry name" value="PPM-type-like_dom_sf"/>
</dbReference>
<dbReference type="InterPro" id="IPR000222">
    <property type="entry name" value="PP2C_BS"/>
</dbReference>
<evidence type="ECO:0000256" key="3">
    <source>
        <dbReference type="ARBA" id="ARBA00022912"/>
    </source>
</evidence>
<comment type="similarity">
    <text evidence="4">Belongs to the PP2C family.</text>
</comment>
<evidence type="ECO:0000256" key="1">
    <source>
        <dbReference type="ARBA" id="ARBA00022723"/>
    </source>
</evidence>
<dbReference type="Pfam" id="PF00481">
    <property type="entry name" value="PP2C"/>
    <property type="match status" value="1"/>
</dbReference>
<accession>A0ABQ0DZH1</accession>
<dbReference type="PROSITE" id="PS51746">
    <property type="entry name" value="PPM_2"/>
    <property type="match status" value="1"/>
</dbReference>
<dbReference type="Proteomes" id="UP001628156">
    <property type="component" value="Unassembled WGS sequence"/>
</dbReference>
<protein>
    <recommendedName>
        <fullName evidence="5">PPM-type phosphatase domain-containing protein</fullName>
    </recommendedName>
</protein>